<sequence>MSQSYEYFANGLKKSFIGADGVQVGYAYDENNRLTWVEIPDVGLVTVNGFEWNSPARVTLPGGSEVDLGYDQLMRLESKVVKEPAESVVFFCL</sequence>
<evidence type="ECO:0000313" key="2">
    <source>
        <dbReference type="Proteomes" id="UP000030428"/>
    </source>
</evidence>
<dbReference type="Gene3D" id="2.180.10.10">
    <property type="entry name" value="RHS repeat-associated core"/>
    <property type="match status" value="1"/>
</dbReference>
<keyword evidence="2" id="KW-1185">Reference proteome</keyword>
<dbReference type="EMBL" id="JSZA02000239">
    <property type="protein sequence ID" value="TGO02073.1"/>
    <property type="molecule type" value="Genomic_DNA"/>
</dbReference>
<reference evidence="1 2" key="1">
    <citation type="journal article" date="2016" name="Front. Microbiol.">
        <title>Single-Cell (Meta-)Genomics of a Dimorphic Candidatus Thiomargarita nelsonii Reveals Genomic Plasticity.</title>
        <authorList>
            <person name="Flood B.E."/>
            <person name="Fliss P."/>
            <person name="Jones D.S."/>
            <person name="Dick G.J."/>
            <person name="Jain S."/>
            <person name="Kaster A.K."/>
            <person name="Winkel M."/>
            <person name="Mussmann M."/>
            <person name="Bailey J."/>
        </authorList>
    </citation>
    <scope>NUCLEOTIDE SEQUENCE [LARGE SCALE GENOMIC DNA]</scope>
    <source>
        <strain evidence="1">Hydrate Ridge</strain>
    </source>
</reference>
<accession>A0A4E0QKS8</accession>
<dbReference type="AlphaFoldDB" id="A0A4E0QKS8"/>
<comment type="caution">
    <text evidence="1">The sequence shown here is derived from an EMBL/GenBank/DDBJ whole genome shotgun (WGS) entry which is preliminary data.</text>
</comment>
<protein>
    <submittedName>
        <fullName evidence="1">Uncharacterized protein</fullName>
    </submittedName>
</protein>
<gene>
    <name evidence="1" type="ORF">PN36_31015</name>
</gene>
<proteinExistence type="predicted"/>
<dbReference type="Proteomes" id="UP000030428">
    <property type="component" value="Unassembled WGS sequence"/>
</dbReference>
<name>A0A4E0QKS8_9GAMM</name>
<organism evidence="1 2">
    <name type="scientific">Candidatus Thiomargarita nelsonii</name>
    <dbReference type="NCBI Taxonomy" id="1003181"/>
    <lineage>
        <taxon>Bacteria</taxon>
        <taxon>Pseudomonadati</taxon>
        <taxon>Pseudomonadota</taxon>
        <taxon>Gammaproteobacteria</taxon>
        <taxon>Thiotrichales</taxon>
        <taxon>Thiotrichaceae</taxon>
        <taxon>Thiomargarita</taxon>
    </lineage>
</organism>
<evidence type="ECO:0000313" key="1">
    <source>
        <dbReference type="EMBL" id="TGO02073.1"/>
    </source>
</evidence>